<organism evidence="1 2">
    <name type="scientific">Diploptera punctata</name>
    <name type="common">Pacific beetle cockroach</name>
    <dbReference type="NCBI Taxonomy" id="6984"/>
    <lineage>
        <taxon>Eukaryota</taxon>
        <taxon>Metazoa</taxon>
        <taxon>Ecdysozoa</taxon>
        <taxon>Arthropoda</taxon>
        <taxon>Hexapoda</taxon>
        <taxon>Insecta</taxon>
        <taxon>Pterygota</taxon>
        <taxon>Neoptera</taxon>
        <taxon>Polyneoptera</taxon>
        <taxon>Dictyoptera</taxon>
        <taxon>Blattodea</taxon>
        <taxon>Blaberoidea</taxon>
        <taxon>Blaberidae</taxon>
        <taxon>Diplopterinae</taxon>
        <taxon>Diploptera</taxon>
    </lineage>
</organism>
<dbReference type="AlphaFoldDB" id="A0AAD7ZNQ7"/>
<comment type="caution">
    <text evidence="1">The sequence shown here is derived from an EMBL/GenBank/DDBJ whole genome shotgun (WGS) entry which is preliminary data.</text>
</comment>
<feature type="non-terminal residue" evidence="1">
    <location>
        <position position="1"/>
    </location>
</feature>
<gene>
    <name evidence="1" type="ORF">L9F63_021528</name>
</gene>
<name>A0AAD7ZNQ7_DIPPU</name>
<evidence type="ECO:0000313" key="2">
    <source>
        <dbReference type="Proteomes" id="UP001233999"/>
    </source>
</evidence>
<accession>A0AAD7ZNQ7</accession>
<dbReference type="EMBL" id="JASPKZ010007464">
    <property type="protein sequence ID" value="KAJ9584119.1"/>
    <property type="molecule type" value="Genomic_DNA"/>
</dbReference>
<evidence type="ECO:0000313" key="1">
    <source>
        <dbReference type="EMBL" id="KAJ9584119.1"/>
    </source>
</evidence>
<proteinExistence type="predicted"/>
<dbReference type="Proteomes" id="UP001233999">
    <property type="component" value="Unassembled WGS sequence"/>
</dbReference>
<protein>
    <submittedName>
        <fullName evidence="1">Uncharacterized protein</fullName>
    </submittedName>
</protein>
<keyword evidence="2" id="KW-1185">Reference proteome</keyword>
<sequence length="145" mass="16959">LLRRSLQFNAGSGEQYDSHFRCLLDTIIEDVENKNYIITSGRPAGEIRPQFITFLVSLLSFDKMRRQLTLEQRIYIDNPRSSCQSKCVYSVRNSSRTGGRQGELREEETALLKDLPSGKITMDIYIYIYIYQCSMSRHNVSRREY</sequence>
<reference evidence="1" key="1">
    <citation type="journal article" date="2023" name="IScience">
        <title>Live-bearing cockroach genome reveals convergent evolutionary mechanisms linked to viviparity in insects and beyond.</title>
        <authorList>
            <person name="Fouks B."/>
            <person name="Harrison M.C."/>
            <person name="Mikhailova A.A."/>
            <person name="Marchal E."/>
            <person name="English S."/>
            <person name="Carruthers M."/>
            <person name="Jennings E.C."/>
            <person name="Chiamaka E.L."/>
            <person name="Frigard R.A."/>
            <person name="Pippel M."/>
            <person name="Attardo G.M."/>
            <person name="Benoit J.B."/>
            <person name="Bornberg-Bauer E."/>
            <person name="Tobe S.S."/>
        </authorList>
    </citation>
    <scope>NUCLEOTIDE SEQUENCE</scope>
    <source>
        <strain evidence="1">Stay&amp;Tobe</strain>
    </source>
</reference>
<reference evidence="1" key="2">
    <citation type="submission" date="2023-05" db="EMBL/GenBank/DDBJ databases">
        <authorList>
            <person name="Fouks B."/>
        </authorList>
    </citation>
    <scope>NUCLEOTIDE SEQUENCE</scope>
    <source>
        <strain evidence="1">Stay&amp;Tobe</strain>
        <tissue evidence="1">Testes</tissue>
    </source>
</reference>
<feature type="non-terminal residue" evidence="1">
    <location>
        <position position="145"/>
    </location>
</feature>